<sequence length="118" mass="13398">MVSQLVKENIDFLQKLARTKSQGKVRRLLRLANSQHLLTLAEICLNIVKSRFNLSTRQKKRLLPYVDFVRRMSRARSERGARKILNQKGSGFGGGVFAALITPILIELARSFTINSKT</sequence>
<protein>
    <submittedName>
        <fullName evidence="2">Uncharacterized protein</fullName>
    </submittedName>
</protein>
<proteinExistence type="predicted"/>
<dbReference type="Proteomes" id="UP000095281">
    <property type="component" value="Unplaced"/>
</dbReference>
<dbReference type="AlphaFoldDB" id="A0A1I8BRU1"/>
<evidence type="ECO:0000313" key="1">
    <source>
        <dbReference type="Proteomes" id="UP000095281"/>
    </source>
</evidence>
<name>A0A1I8BRU1_MELHA</name>
<reference evidence="2" key="1">
    <citation type="submission" date="2016-11" db="UniProtKB">
        <authorList>
            <consortium name="WormBaseParasite"/>
        </authorList>
    </citation>
    <scope>IDENTIFICATION</scope>
</reference>
<organism evidence="1 2">
    <name type="scientific">Meloidogyne hapla</name>
    <name type="common">Root-knot nematode worm</name>
    <dbReference type="NCBI Taxonomy" id="6305"/>
    <lineage>
        <taxon>Eukaryota</taxon>
        <taxon>Metazoa</taxon>
        <taxon>Ecdysozoa</taxon>
        <taxon>Nematoda</taxon>
        <taxon>Chromadorea</taxon>
        <taxon>Rhabditida</taxon>
        <taxon>Tylenchina</taxon>
        <taxon>Tylenchomorpha</taxon>
        <taxon>Tylenchoidea</taxon>
        <taxon>Meloidogynidae</taxon>
        <taxon>Meloidogyninae</taxon>
        <taxon>Meloidogyne</taxon>
    </lineage>
</organism>
<accession>A0A1I8BRU1</accession>
<dbReference type="WBParaSite" id="MhA1_Contig453.frz3.gene3">
    <property type="protein sequence ID" value="MhA1_Contig453.frz3.gene3"/>
    <property type="gene ID" value="MhA1_Contig453.frz3.gene3"/>
</dbReference>
<evidence type="ECO:0000313" key="2">
    <source>
        <dbReference type="WBParaSite" id="MhA1_Contig453.frz3.gene3"/>
    </source>
</evidence>
<keyword evidence="1" id="KW-1185">Reference proteome</keyword>